<protein>
    <submittedName>
        <fullName evidence="3">H-REV 107-related protein</fullName>
    </submittedName>
</protein>
<reference evidence="3 4" key="2">
    <citation type="submission" date="2015-01" db="EMBL/GenBank/DDBJ databases">
        <authorList>
            <consortium name="NBRP consortium"/>
            <person name="Sawabe T."/>
            <person name="Meirelles P."/>
            <person name="Feng G."/>
            <person name="Sayaka M."/>
            <person name="Hattori M."/>
            <person name="Ohkuma M."/>
        </authorList>
    </citation>
    <scope>NUCLEOTIDE SEQUENCE [LARGE SCALE GENOMIC DNA]</scope>
    <source>
        <strain evidence="3 4">JCM19232</strain>
    </source>
</reference>
<feature type="transmembrane region" description="Helical" evidence="1">
    <location>
        <begin position="66"/>
        <end position="83"/>
    </location>
</feature>
<evidence type="ECO:0000259" key="2">
    <source>
        <dbReference type="Pfam" id="PF04970"/>
    </source>
</evidence>
<feature type="domain" description="LRAT" evidence="2">
    <location>
        <begin position="7"/>
        <end position="56"/>
    </location>
</feature>
<dbReference type="Gene3D" id="3.90.1720.10">
    <property type="entry name" value="endopeptidase domain like (from Nostoc punctiforme)"/>
    <property type="match status" value="1"/>
</dbReference>
<evidence type="ECO:0000313" key="4">
    <source>
        <dbReference type="Proteomes" id="UP000031670"/>
    </source>
</evidence>
<reference evidence="3 4" key="1">
    <citation type="submission" date="2015-01" db="EMBL/GenBank/DDBJ databases">
        <title>Vibrio sp. C5 JCM 19232 whole genome shotgun sequence.</title>
        <authorList>
            <person name="Sawabe T."/>
            <person name="Meirelles P."/>
            <person name="Feng G."/>
            <person name="Sayaka M."/>
            <person name="Hattori M."/>
            <person name="Ohkuma M."/>
        </authorList>
    </citation>
    <scope>NUCLEOTIDE SEQUENCE [LARGE SCALE GENOMIC DNA]</scope>
    <source>
        <strain evidence="3 4">JCM19232</strain>
    </source>
</reference>
<evidence type="ECO:0000313" key="3">
    <source>
        <dbReference type="EMBL" id="GAM65451.1"/>
    </source>
</evidence>
<accession>A0A0B8PGM1</accession>
<dbReference type="Proteomes" id="UP000031670">
    <property type="component" value="Unassembled WGS sequence"/>
</dbReference>
<dbReference type="EMBL" id="BBSA01000020">
    <property type="protein sequence ID" value="GAM65451.1"/>
    <property type="molecule type" value="Genomic_DNA"/>
</dbReference>
<dbReference type="InterPro" id="IPR007053">
    <property type="entry name" value="LRAT_dom"/>
</dbReference>
<keyword evidence="1" id="KW-1133">Transmembrane helix</keyword>
<dbReference type="AlphaFoldDB" id="A0A0B8PGM1"/>
<name>A0A0B8PGM1_9VIBR</name>
<feature type="transmembrane region" description="Helical" evidence="1">
    <location>
        <begin position="89"/>
        <end position="110"/>
    </location>
</feature>
<keyword evidence="1" id="KW-0472">Membrane</keyword>
<gene>
    <name evidence="3" type="ORF">JCM19232_4951</name>
</gene>
<comment type="caution">
    <text evidence="3">The sequence shown here is derived from an EMBL/GenBank/DDBJ whole genome shotgun (WGS) entry which is preliminary data.</text>
</comment>
<proteinExistence type="predicted"/>
<keyword evidence="1" id="KW-0812">Transmembrane</keyword>
<organism evidence="3 4">
    <name type="scientific">Vibrio ishigakensis</name>
    <dbReference type="NCBI Taxonomy" id="1481914"/>
    <lineage>
        <taxon>Bacteria</taxon>
        <taxon>Pseudomonadati</taxon>
        <taxon>Pseudomonadota</taxon>
        <taxon>Gammaproteobacteria</taxon>
        <taxon>Vibrionales</taxon>
        <taxon>Vibrionaceae</taxon>
        <taxon>Vibrio</taxon>
    </lineage>
</organism>
<evidence type="ECO:0000256" key="1">
    <source>
        <dbReference type="SAM" id="Phobius"/>
    </source>
</evidence>
<dbReference type="Pfam" id="PF04970">
    <property type="entry name" value="LRAT"/>
    <property type="match status" value="1"/>
</dbReference>
<sequence>MQEEPWEVVTNGKHTYVANIKYDRPVQEVLKLARSQIGSWKYSLIDNNCEHFAKWATGLDVSSTQVIAGASGALAGVAIIGTFSENPKFAKFLGGIVLIGGLAILATKAVEKK</sequence>